<proteinExistence type="predicted"/>
<dbReference type="EMBL" id="JAFIQS020000003">
    <property type="protein sequence ID" value="KAH9484201.1"/>
    <property type="molecule type" value="Genomic_DNA"/>
</dbReference>
<dbReference type="Proteomes" id="UP000664032">
    <property type="component" value="Unassembled WGS sequence"/>
</dbReference>
<evidence type="ECO:0000313" key="2">
    <source>
        <dbReference type="Proteomes" id="UP000664032"/>
    </source>
</evidence>
<keyword evidence="2" id="KW-1185">Reference proteome</keyword>
<gene>
    <name evidence="1" type="ORF">JR316_0003681</name>
</gene>
<comment type="caution">
    <text evidence="1">The sequence shown here is derived from an EMBL/GenBank/DDBJ whole genome shotgun (WGS) entry which is preliminary data.</text>
</comment>
<name>A0ACB8H8K5_PSICU</name>
<sequence length="121" mass="13481">MLRISARPSGLLLIIRIEIVIGGSWFSNLAELNQYPHCCNCSKVTQDKLELQGRPHTLSLCPYGCDFPPISVIQLSYFSFDPTLFESLDGHILQAITAIAGSITIEWLCTNSHCFSFRSCV</sequence>
<reference evidence="1" key="1">
    <citation type="submission" date="2021-10" db="EMBL/GenBank/DDBJ databases">
        <title>Psilocybe cubensis genome.</title>
        <authorList>
            <person name="Mckernan K.J."/>
            <person name="Crawford S."/>
            <person name="Trippe A."/>
            <person name="Kane L.T."/>
            <person name="Mclaughlin S."/>
        </authorList>
    </citation>
    <scope>NUCLEOTIDE SEQUENCE</scope>
    <source>
        <strain evidence="1">MGC-MH-2018</strain>
    </source>
</reference>
<evidence type="ECO:0000313" key="1">
    <source>
        <dbReference type="EMBL" id="KAH9484201.1"/>
    </source>
</evidence>
<protein>
    <submittedName>
        <fullName evidence="1">Uncharacterized protein</fullName>
    </submittedName>
</protein>
<organism evidence="1 2">
    <name type="scientific">Psilocybe cubensis</name>
    <name type="common">Psychedelic mushroom</name>
    <name type="synonym">Stropharia cubensis</name>
    <dbReference type="NCBI Taxonomy" id="181762"/>
    <lineage>
        <taxon>Eukaryota</taxon>
        <taxon>Fungi</taxon>
        <taxon>Dikarya</taxon>
        <taxon>Basidiomycota</taxon>
        <taxon>Agaricomycotina</taxon>
        <taxon>Agaricomycetes</taxon>
        <taxon>Agaricomycetidae</taxon>
        <taxon>Agaricales</taxon>
        <taxon>Agaricineae</taxon>
        <taxon>Strophariaceae</taxon>
        <taxon>Psilocybe</taxon>
    </lineage>
</organism>
<accession>A0ACB8H8K5</accession>